<dbReference type="GO" id="GO:0061629">
    <property type="term" value="F:RNA polymerase II-specific DNA-binding transcription factor binding"/>
    <property type="evidence" value="ECO:0007669"/>
    <property type="project" value="InterPro"/>
</dbReference>
<evidence type="ECO:0000313" key="2">
    <source>
        <dbReference type="Proteomes" id="UP000268014"/>
    </source>
</evidence>
<protein>
    <recommendedName>
        <fullName evidence="3">C2H2-type domain-containing protein</fullName>
    </recommendedName>
</protein>
<dbReference type="GO" id="GO:0045944">
    <property type="term" value="P:positive regulation of transcription by RNA polymerase II"/>
    <property type="evidence" value="ECO:0007669"/>
    <property type="project" value="TreeGrafter"/>
</dbReference>
<proteinExistence type="predicted"/>
<dbReference type="Proteomes" id="UP000268014">
    <property type="component" value="Unassembled WGS sequence"/>
</dbReference>
<organism evidence="1 2">
    <name type="scientific">Haemonchus placei</name>
    <name type="common">Barber's pole worm</name>
    <dbReference type="NCBI Taxonomy" id="6290"/>
    <lineage>
        <taxon>Eukaryota</taxon>
        <taxon>Metazoa</taxon>
        <taxon>Ecdysozoa</taxon>
        <taxon>Nematoda</taxon>
        <taxon>Chromadorea</taxon>
        <taxon>Rhabditida</taxon>
        <taxon>Rhabditina</taxon>
        <taxon>Rhabditomorpha</taxon>
        <taxon>Strongyloidea</taxon>
        <taxon>Trichostrongylidae</taxon>
        <taxon>Haemonchus</taxon>
    </lineage>
</organism>
<dbReference type="GO" id="GO:0007507">
    <property type="term" value="P:heart development"/>
    <property type="evidence" value="ECO:0007669"/>
    <property type="project" value="TreeGrafter"/>
</dbReference>
<keyword evidence="2" id="KW-1185">Reference proteome</keyword>
<dbReference type="Gene3D" id="3.30.160.60">
    <property type="entry name" value="Classic Zinc Finger"/>
    <property type="match status" value="2"/>
</dbReference>
<dbReference type="EMBL" id="UZAF01016661">
    <property type="protein sequence ID" value="VDO31896.1"/>
    <property type="molecule type" value="Genomic_DNA"/>
</dbReference>
<reference evidence="1 2" key="1">
    <citation type="submission" date="2018-11" db="EMBL/GenBank/DDBJ databases">
        <authorList>
            <consortium name="Pathogen Informatics"/>
        </authorList>
    </citation>
    <scope>NUCLEOTIDE SEQUENCE [LARGE SCALE GENOMIC DNA]</scope>
    <source>
        <strain evidence="1 2">MHpl1</strain>
    </source>
</reference>
<name>A0A3P7UBW2_HAEPC</name>
<dbReference type="OrthoDB" id="6077919at2759"/>
<gene>
    <name evidence="1" type="ORF">HPLM_LOCUS7440</name>
</gene>
<dbReference type="STRING" id="6290.A0A3P7UBW2"/>
<dbReference type="GO" id="GO:0030154">
    <property type="term" value="P:cell differentiation"/>
    <property type="evidence" value="ECO:0007669"/>
    <property type="project" value="TreeGrafter"/>
</dbReference>
<accession>A0A3P7UBW2</accession>
<evidence type="ECO:0008006" key="3">
    <source>
        <dbReference type="Google" id="ProtNLM"/>
    </source>
</evidence>
<dbReference type="SUPFAM" id="SSF57667">
    <property type="entry name" value="beta-beta-alpha zinc fingers"/>
    <property type="match status" value="1"/>
</dbReference>
<evidence type="ECO:0000313" key="1">
    <source>
        <dbReference type="EMBL" id="VDO31896.1"/>
    </source>
</evidence>
<sequence>MIQCSLNASHSDVEKPFVCACGISFSADETLKAHRQYYCKLVERDDDNNKEPPKKFEPGSLSQLSVHVRTVHNDVQAYVCRLCGYRGFSLRGIRCHMRKALEADTRYTPTVRSIAFV</sequence>
<dbReference type="GO" id="GO:0005634">
    <property type="term" value="C:nucleus"/>
    <property type="evidence" value="ECO:0007669"/>
    <property type="project" value="TreeGrafter"/>
</dbReference>
<dbReference type="InterPro" id="IPR039746">
    <property type="entry name" value="FOG"/>
</dbReference>
<dbReference type="GO" id="GO:0000122">
    <property type="term" value="P:negative regulation of transcription by RNA polymerase II"/>
    <property type="evidence" value="ECO:0007669"/>
    <property type="project" value="TreeGrafter"/>
</dbReference>
<dbReference type="PANTHER" id="PTHR12958:SF3">
    <property type="entry name" value="ZINC FINGER PROTEIN USH"/>
    <property type="match status" value="1"/>
</dbReference>
<dbReference type="PANTHER" id="PTHR12958">
    <property type="entry name" value="FRIEND OF GATA2-RELATED"/>
    <property type="match status" value="1"/>
</dbReference>
<dbReference type="InterPro" id="IPR036236">
    <property type="entry name" value="Znf_C2H2_sf"/>
</dbReference>
<dbReference type="AlphaFoldDB" id="A0A3P7UBW2"/>